<dbReference type="GO" id="GO:0009007">
    <property type="term" value="F:site-specific DNA-methyltransferase (adenine-specific) activity"/>
    <property type="evidence" value="ECO:0007669"/>
    <property type="project" value="UniProtKB-EC"/>
</dbReference>
<dbReference type="EC" id="2.1.1.72" evidence="2"/>
<dbReference type="AlphaFoldDB" id="A0A3R6YLA6"/>
<proteinExistence type="inferred from homology"/>
<dbReference type="GO" id="GO:0006298">
    <property type="term" value="P:mismatch repair"/>
    <property type="evidence" value="ECO:0007669"/>
    <property type="project" value="TreeGrafter"/>
</dbReference>
<dbReference type="InterPro" id="IPR012263">
    <property type="entry name" value="M_m6A_EcoRV"/>
</dbReference>
<reference evidence="7 8" key="1">
    <citation type="submission" date="2018-07" db="EMBL/GenBank/DDBJ databases">
        <title>Genome sequences of six Lactobacillus spp. isolated from bumble bee guts.</title>
        <authorList>
            <person name="Motta E.V.S."/>
            <person name="Moran N.A."/>
        </authorList>
    </citation>
    <scope>NUCLEOTIDE SEQUENCE [LARGE SCALE GENOMIC DNA]</scope>
    <source>
        <strain evidence="7 8">BI-1.1</strain>
    </source>
</reference>
<dbReference type="PIRSF" id="PIRSF000398">
    <property type="entry name" value="M_m6A_EcoRV"/>
    <property type="match status" value="1"/>
</dbReference>
<dbReference type="InterPro" id="IPR029063">
    <property type="entry name" value="SAM-dependent_MTases_sf"/>
</dbReference>
<dbReference type="PANTHER" id="PTHR30481:SF2">
    <property type="entry name" value="SITE-SPECIFIC DNA-METHYLTRANSFERASE (ADENINE-SPECIFIC)"/>
    <property type="match status" value="1"/>
</dbReference>
<dbReference type="InterPro" id="IPR012327">
    <property type="entry name" value="MeTrfase_D12"/>
</dbReference>
<dbReference type="PRINTS" id="PR00505">
    <property type="entry name" value="D12N6MTFRASE"/>
</dbReference>
<comment type="similarity">
    <text evidence="1">Belongs to the N(4)/N(6)-methyltransferase family.</text>
</comment>
<evidence type="ECO:0000256" key="5">
    <source>
        <dbReference type="ARBA" id="ARBA00022691"/>
    </source>
</evidence>
<evidence type="ECO:0000313" key="8">
    <source>
        <dbReference type="Proteomes" id="UP000284109"/>
    </source>
</evidence>
<gene>
    <name evidence="7" type="ORF">DS831_05895</name>
</gene>
<evidence type="ECO:0000256" key="1">
    <source>
        <dbReference type="ARBA" id="ARBA00006594"/>
    </source>
</evidence>
<dbReference type="GO" id="GO:0032259">
    <property type="term" value="P:methylation"/>
    <property type="evidence" value="ECO:0007669"/>
    <property type="project" value="UniProtKB-KW"/>
</dbReference>
<dbReference type="PANTHER" id="PTHR30481">
    <property type="entry name" value="DNA ADENINE METHYLASE"/>
    <property type="match status" value="1"/>
</dbReference>
<accession>A0A3R6YLA6</accession>
<comment type="catalytic activity">
    <reaction evidence="6">
        <text>a 2'-deoxyadenosine in DNA + S-adenosyl-L-methionine = an N(6)-methyl-2'-deoxyadenosine in DNA + S-adenosyl-L-homocysteine + H(+)</text>
        <dbReference type="Rhea" id="RHEA:15197"/>
        <dbReference type="Rhea" id="RHEA-COMP:12418"/>
        <dbReference type="Rhea" id="RHEA-COMP:12419"/>
        <dbReference type="ChEBI" id="CHEBI:15378"/>
        <dbReference type="ChEBI" id="CHEBI:57856"/>
        <dbReference type="ChEBI" id="CHEBI:59789"/>
        <dbReference type="ChEBI" id="CHEBI:90615"/>
        <dbReference type="ChEBI" id="CHEBI:90616"/>
        <dbReference type="EC" id="2.1.1.72"/>
    </reaction>
</comment>
<sequence length="290" mass="33914">MPITKSLLRYPGGKSQLTNFVKHLLEINNNRKIYAEAFAGGFGLALNLLFNNNVETVLLNDYDPSIFSLWYNILNNPDELIYKIEHTEVSVKEWHNQRNIHLKTQNNPYSLDNAYSTLFLNRTNVSGIINGGPIGGMNQSGKFKIDCRFKKDVLINKTLNICKYKDSIILSNLDANVFINKELTQYKSEDTFIFYDPPYYKQGKNLYMSFVNKEEHAKLSKNIISKYNYNWITTYDIEPEIYKLYSKNSQAYEYSLNYSANRKRKAKEYLFANLNTKIESFDKVELKRLN</sequence>
<dbReference type="Proteomes" id="UP000284109">
    <property type="component" value="Unassembled WGS sequence"/>
</dbReference>
<dbReference type="InterPro" id="IPR023095">
    <property type="entry name" value="Ade_MeTrfase_dom_2"/>
</dbReference>
<dbReference type="GO" id="GO:0009307">
    <property type="term" value="P:DNA restriction-modification system"/>
    <property type="evidence" value="ECO:0007669"/>
    <property type="project" value="InterPro"/>
</dbReference>
<keyword evidence="5" id="KW-0949">S-adenosyl-L-methionine</keyword>
<dbReference type="RefSeq" id="WP_118901320.1">
    <property type="nucleotide sequence ID" value="NZ_QOCR01000004.1"/>
</dbReference>
<name>A0A3R6YLA6_9LACO</name>
<dbReference type="Gene3D" id="1.10.1020.10">
    <property type="entry name" value="Adenine-specific Methyltransferase, Domain 2"/>
    <property type="match status" value="1"/>
</dbReference>
<evidence type="ECO:0000256" key="4">
    <source>
        <dbReference type="ARBA" id="ARBA00022679"/>
    </source>
</evidence>
<dbReference type="Gene3D" id="3.40.50.150">
    <property type="entry name" value="Vaccinia Virus protein VP39"/>
    <property type="match status" value="1"/>
</dbReference>
<dbReference type="GO" id="GO:1904047">
    <property type="term" value="F:S-adenosyl-L-methionine binding"/>
    <property type="evidence" value="ECO:0007669"/>
    <property type="project" value="TreeGrafter"/>
</dbReference>
<dbReference type="EMBL" id="QOCR01000004">
    <property type="protein sequence ID" value="RHW49693.1"/>
    <property type="molecule type" value="Genomic_DNA"/>
</dbReference>
<dbReference type="OrthoDB" id="9805629at2"/>
<protein>
    <recommendedName>
        <fullName evidence="2">site-specific DNA-methyltransferase (adenine-specific)</fullName>
        <ecNumber evidence="2">2.1.1.72</ecNumber>
    </recommendedName>
</protein>
<comment type="caution">
    <text evidence="7">The sequence shown here is derived from an EMBL/GenBank/DDBJ whole genome shotgun (WGS) entry which is preliminary data.</text>
</comment>
<evidence type="ECO:0000256" key="6">
    <source>
        <dbReference type="ARBA" id="ARBA00047942"/>
    </source>
</evidence>
<evidence type="ECO:0000313" key="7">
    <source>
        <dbReference type="EMBL" id="RHW49693.1"/>
    </source>
</evidence>
<organism evidence="7 8">
    <name type="scientific">Bombilactobacillus bombi</name>
    <dbReference type="NCBI Taxonomy" id="1303590"/>
    <lineage>
        <taxon>Bacteria</taxon>
        <taxon>Bacillati</taxon>
        <taxon>Bacillota</taxon>
        <taxon>Bacilli</taxon>
        <taxon>Lactobacillales</taxon>
        <taxon>Lactobacillaceae</taxon>
        <taxon>Bombilactobacillus</taxon>
    </lineage>
</organism>
<dbReference type="GO" id="GO:0043565">
    <property type="term" value="F:sequence-specific DNA binding"/>
    <property type="evidence" value="ECO:0007669"/>
    <property type="project" value="TreeGrafter"/>
</dbReference>
<keyword evidence="3 7" id="KW-0489">Methyltransferase</keyword>
<keyword evidence="8" id="KW-1185">Reference proteome</keyword>
<evidence type="ECO:0000256" key="2">
    <source>
        <dbReference type="ARBA" id="ARBA00011900"/>
    </source>
</evidence>
<dbReference type="SUPFAM" id="SSF53335">
    <property type="entry name" value="S-adenosyl-L-methionine-dependent methyltransferases"/>
    <property type="match status" value="1"/>
</dbReference>
<evidence type="ECO:0000256" key="3">
    <source>
        <dbReference type="ARBA" id="ARBA00022603"/>
    </source>
</evidence>
<keyword evidence="4" id="KW-0808">Transferase</keyword>